<name>A0ABP8CXN0_9FLAO</name>
<proteinExistence type="predicted"/>
<dbReference type="EMBL" id="BAABCB010000020">
    <property type="protein sequence ID" value="GAA4244649.1"/>
    <property type="molecule type" value="Genomic_DNA"/>
</dbReference>
<gene>
    <name evidence="2" type="ORF">GCM10022292_24140</name>
</gene>
<feature type="domain" description="Glycosyltransferase 2-like" evidence="1">
    <location>
        <begin position="4"/>
        <end position="143"/>
    </location>
</feature>
<dbReference type="Gene3D" id="3.90.550.10">
    <property type="entry name" value="Spore Coat Polysaccharide Biosynthesis Protein SpsA, Chain A"/>
    <property type="match status" value="1"/>
</dbReference>
<organism evidence="2 3">
    <name type="scientific">Winogradskyella damuponensis</name>
    <dbReference type="NCBI Taxonomy" id="943939"/>
    <lineage>
        <taxon>Bacteria</taxon>
        <taxon>Pseudomonadati</taxon>
        <taxon>Bacteroidota</taxon>
        <taxon>Flavobacteriia</taxon>
        <taxon>Flavobacteriales</taxon>
        <taxon>Flavobacteriaceae</taxon>
        <taxon>Winogradskyella</taxon>
    </lineage>
</organism>
<dbReference type="InterPro" id="IPR029044">
    <property type="entry name" value="Nucleotide-diphossugar_trans"/>
</dbReference>
<keyword evidence="3" id="KW-1185">Reference proteome</keyword>
<evidence type="ECO:0000259" key="1">
    <source>
        <dbReference type="Pfam" id="PF00535"/>
    </source>
</evidence>
<dbReference type="PANTHER" id="PTHR43685:SF2">
    <property type="entry name" value="GLYCOSYLTRANSFERASE 2-LIKE DOMAIN-CONTAINING PROTEIN"/>
    <property type="match status" value="1"/>
</dbReference>
<evidence type="ECO:0000313" key="2">
    <source>
        <dbReference type="EMBL" id="GAA4244649.1"/>
    </source>
</evidence>
<dbReference type="RefSeq" id="WP_344714934.1">
    <property type="nucleotide sequence ID" value="NZ_BAABCB010000020.1"/>
</dbReference>
<protein>
    <submittedName>
        <fullName evidence="2">Glycosyltransferase family 2 protein</fullName>
    </submittedName>
</protein>
<dbReference type="PANTHER" id="PTHR43685">
    <property type="entry name" value="GLYCOSYLTRANSFERASE"/>
    <property type="match status" value="1"/>
</dbReference>
<comment type="caution">
    <text evidence="2">The sequence shown here is derived from an EMBL/GenBank/DDBJ whole genome shotgun (WGS) entry which is preliminary data.</text>
</comment>
<dbReference type="Pfam" id="PF00535">
    <property type="entry name" value="Glycos_transf_2"/>
    <property type="match status" value="1"/>
</dbReference>
<dbReference type="SUPFAM" id="SSF53448">
    <property type="entry name" value="Nucleotide-diphospho-sugar transferases"/>
    <property type="match status" value="1"/>
</dbReference>
<dbReference type="Proteomes" id="UP001501682">
    <property type="component" value="Unassembled WGS sequence"/>
</dbReference>
<dbReference type="InterPro" id="IPR050834">
    <property type="entry name" value="Glycosyltransf_2"/>
</dbReference>
<evidence type="ECO:0000313" key="3">
    <source>
        <dbReference type="Proteomes" id="UP001501682"/>
    </source>
</evidence>
<reference evidence="3" key="1">
    <citation type="journal article" date="2019" name="Int. J. Syst. Evol. Microbiol.">
        <title>The Global Catalogue of Microorganisms (GCM) 10K type strain sequencing project: providing services to taxonomists for standard genome sequencing and annotation.</title>
        <authorList>
            <consortium name="The Broad Institute Genomics Platform"/>
            <consortium name="The Broad Institute Genome Sequencing Center for Infectious Disease"/>
            <person name="Wu L."/>
            <person name="Ma J."/>
        </authorList>
    </citation>
    <scope>NUCLEOTIDE SEQUENCE [LARGE SCALE GENOMIC DNA]</scope>
    <source>
        <strain evidence="3">JCM 17633</strain>
    </source>
</reference>
<accession>A0ABP8CXN0</accession>
<dbReference type="InterPro" id="IPR001173">
    <property type="entry name" value="Glyco_trans_2-like"/>
</dbReference>
<dbReference type="CDD" id="cd00761">
    <property type="entry name" value="Glyco_tranf_GTA_type"/>
    <property type="match status" value="1"/>
</dbReference>
<sequence length="335" mass="38962">MTFSLIICTYMRPKALLTLLKSVNKQTLYPNEILIVDGSNNEETKEIILHNNFENLSYYKVDEKNRGLTKQRNFGISRVSEDIEIVCFLDDDTVLEPNYFKQVIHTFNENNNIIGVGGVAINENRWEPKNVDKKYNSNSYYELDGYVYPEGLRNRFRNYLGLTSQLASNCMPEFSHGRTSGYPLTGKCYEVDLLIGMSMSFRKTLFKHLCFSTYFEGYGLYEDADFSIRALDYGKNVIDTKVQLSHYHDAAGRPNMYKYGKMVLRNGWYVWRVKYPHPSIKAKFKWHAVHGVLLFIRLLNVITTNERKSALTDAVGRIVGWWSLIFNKPKIMHNV</sequence>